<evidence type="ECO:0000256" key="2">
    <source>
        <dbReference type="SAM" id="MobiDB-lite"/>
    </source>
</evidence>
<accession>A0A834J9H6</accession>
<name>A0A834J9H6_VESGE</name>
<reference evidence="3" key="1">
    <citation type="journal article" date="2020" name="G3 (Bethesda)">
        <title>High-Quality Assemblies for Three Invasive Social Wasps from the &lt;i&gt;Vespula&lt;/i&gt; Genus.</title>
        <authorList>
            <person name="Harrop T.W.R."/>
            <person name="Guhlin J."/>
            <person name="McLaughlin G.M."/>
            <person name="Permina E."/>
            <person name="Stockwell P."/>
            <person name="Gilligan J."/>
            <person name="Le Lec M.F."/>
            <person name="Gruber M.A.M."/>
            <person name="Quinn O."/>
            <person name="Lovegrove M."/>
            <person name="Duncan E.J."/>
            <person name="Remnant E.J."/>
            <person name="Van Eeckhoven J."/>
            <person name="Graham B."/>
            <person name="Knapp R.A."/>
            <person name="Langford K.W."/>
            <person name="Kronenberg Z."/>
            <person name="Press M.O."/>
            <person name="Eacker S.M."/>
            <person name="Wilson-Rankin E.E."/>
            <person name="Purcell J."/>
            <person name="Lester P.J."/>
            <person name="Dearden P.K."/>
        </authorList>
    </citation>
    <scope>NUCLEOTIDE SEQUENCE</scope>
    <source>
        <strain evidence="3">Linc-1</strain>
    </source>
</reference>
<feature type="region of interest" description="Disordered" evidence="2">
    <location>
        <begin position="1"/>
        <end position="22"/>
    </location>
</feature>
<dbReference type="InterPro" id="IPR009533">
    <property type="entry name" value="FAM107"/>
</dbReference>
<evidence type="ECO:0000313" key="3">
    <source>
        <dbReference type="EMBL" id="KAF7383067.1"/>
    </source>
</evidence>
<evidence type="ECO:0000313" key="4">
    <source>
        <dbReference type="Proteomes" id="UP000617340"/>
    </source>
</evidence>
<dbReference type="PANTHER" id="PTHR16768:SF5">
    <property type="entry name" value="FI14214P"/>
    <property type="match status" value="1"/>
</dbReference>
<keyword evidence="4" id="KW-1185">Reference proteome</keyword>
<sequence>MAPVLGVPPPPPPAPHMGPDGLILPRKPYNPCLTSTNHKDLRRELLFNQKIGRNVLNQKSELQRALEKQRENASRKEAERIREETFKDDPRTALQRAIEQRAKHIQIMKYYDDDDDDDDDDKDDVDSCSTDKDEFIYNDSLYTMVRDSSVPLHGLVAREYWNQYLGTIHITQDWMIKKKALNEVAKPDIRYKILWKRKYITVLYHTVSYSNS</sequence>
<dbReference type="AlphaFoldDB" id="A0A834J9H6"/>
<feature type="compositionally biased region" description="Pro residues" evidence="2">
    <location>
        <begin position="1"/>
        <end position="16"/>
    </location>
</feature>
<dbReference type="EMBL" id="JACSDZ010000019">
    <property type="protein sequence ID" value="KAF7383067.1"/>
    <property type="molecule type" value="Genomic_DNA"/>
</dbReference>
<gene>
    <name evidence="3" type="ORF">HZH68_014916</name>
</gene>
<dbReference type="Proteomes" id="UP000617340">
    <property type="component" value="Unassembled WGS sequence"/>
</dbReference>
<keyword evidence="1" id="KW-0175">Coiled coil</keyword>
<evidence type="ECO:0000256" key="1">
    <source>
        <dbReference type="ARBA" id="ARBA00023054"/>
    </source>
</evidence>
<protein>
    <submittedName>
        <fullName evidence="3">Uncharacterized protein</fullName>
    </submittedName>
</protein>
<dbReference type="PANTHER" id="PTHR16768">
    <property type="entry name" value="DOWN REGULATED IN RENAL CARCINOMA 1/TU3A"/>
    <property type="match status" value="1"/>
</dbReference>
<comment type="caution">
    <text evidence="3">The sequence shown here is derived from an EMBL/GenBank/DDBJ whole genome shotgun (WGS) entry which is preliminary data.</text>
</comment>
<feature type="region of interest" description="Disordered" evidence="2">
    <location>
        <begin position="66"/>
        <end position="90"/>
    </location>
</feature>
<dbReference type="Pfam" id="PF06625">
    <property type="entry name" value="DUF1151"/>
    <property type="match status" value="1"/>
</dbReference>
<proteinExistence type="predicted"/>
<organism evidence="3 4">
    <name type="scientific">Vespula germanica</name>
    <name type="common">German yellow jacket</name>
    <name type="synonym">Paravespula germanica</name>
    <dbReference type="NCBI Taxonomy" id="30212"/>
    <lineage>
        <taxon>Eukaryota</taxon>
        <taxon>Metazoa</taxon>
        <taxon>Ecdysozoa</taxon>
        <taxon>Arthropoda</taxon>
        <taxon>Hexapoda</taxon>
        <taxon>Insecta</taxon>
        <taxon>Pterygota</taxon>
        <taxon>Neoptera</taxon>
        <taxon>Endopterygota</taxon>
        <taxon>Hymenoptera</taxon>
        <taxon>Apocrita</taxon>
        <taxon>Aculeata</taxon>
        <taxon>Vespoidea</taxon>
        <taxon>Vespidae</taxon>
        <taxon>Vespinae</taxon>
        <taxon>Vespula</taxon>
    </lineage>
</organism>